<dbReference type="EMBL" id="WKPJ01000009">
    <property type="protein sequence ID" value="MSA89238.1"/>
    <property type="molecule type" value="Genomic_DNA"/>
</dbReference>
<dbReference type="RefSeq" id="WP_154238567.1">
    <property type="nucleotide sequence ID" value="NZ_WKPI01000014.1"/>
</dbReference>
<dbReference type="Proteomes" id="UP000480929">
    <property type="component" value="Unassembled WGS sequence"/>
</dbReference>
<evidence type="ECO:0000313" key="1">
    <source>
        <dbReference type="EMBL" id="MSA89238.1"/>
    </source>
</evidence>
<name>A0A6N7S6T8_9FIRM</name>
<evidence type="ECO:0000313" key="2">
    <source>
        <dbReference type="EMBL" id="MSC33335.1"/>
    </source>
</evidence>
<dbReference type="Proteomes" id="UP000433575">
    <property type="component" value="Unassembled WGS sequence"/>
</dbReference>
<sequence length="118" mass="13978">MKWSDYKKVTWNDVRQLNWEDLLKDPMSLYHYITENDIDISDEALETLKKLCDNMIRRYKLDIKYQTGKSSKKEKLEIITLVVTVLAEISTLSANMLEIAPAIKEFCLKVFSIIFRRQ</sequence>
<protein>
    <submittedName>
        <fullName evidence="1">Uncharacterized protein</fullName>
    </submittedName>
</protein>
<dbReference type="EMBL" id="WKPI01000014">
    <property type="protein sequence ID" value="MSC33335.1"/>
    <property type="molecule type" value="Genomic_DNA"/>
</dbReference>
<reference evidence="3 4" key="1">
    <citation type="journal article" date="2019" name="Nat. Med.">
        <title>A library of human gut bacterial isolates paired with longitudinal multiomics data enables mechanistic microbiome research.</title>
        <authorList>
            <person name="Poyet M."/>
            <person name="Groussin M."/>
            <person name="Gibbons S.M."/>
            <person name="Avila-Pacheco J."/>
            <person name="Jiang X."/>
            <person name="Kearney S.M."/>
            <person name="Perrotta A.R."/>
            <person name="Berdy B."/>
            <person name="Zhao S."/>
            <person name="Lieberman T.D."/>
            <person name="Swanson P.K."/>
            <person name="Smith M."/>
            <person name="Roesemann S."/>
            <person name="Alexander J.E."/>
            <person name="Rich S.A."/>
            <person name="Livny J."/>
            <person name="Vlamakis H."/>
            <person name="Clish C."/>
            <person name="Bullock K."/>
            <person name="Deik A."/>
            <person name="Scott J."/>
            <person name="Pierce K.A."/>
            <person name="Xavier R.J."/>
            <person name="Alm E.J."/>
        </authorList>
    </citation>
    <scope>NUCLEOTIDE SEQUENCE [LARGE SCALE GENOMIC DNA]</scope>
    <source>
        <strain evidence="1 3">BIOML-A4</strain>
        <strain evidence="2 4">BIOML-A5</strain>
    </source>
</reference>
<gene>
    <name evidence="2" type="ORF">GKD88_09405</name>
    <name evidence="1" type="ORF">GKE08_07855</name>
</gene>
<proteinExistence type="predicted"/>
<dbReference type="AlphaFoldDB" id="A0A6N7S6T8"/>
<keyword evidence="4" id="KW-1185">Reference proteome</keyword>
<accession>A0A6N7S6T8</accession>
<organism evidence="1 3">
    <name type="scientific">Holdemania massiliensis</name>
    <dbReference type="NCBI Taxonomy" id="1468449"/>
    <lineage>
        <taxon>Bacteria</taxon>
        <taxon>Bacillati</taxon>
        <taxon>Bacillota</taxon>
        <taxon>Erysipelotrichia</taxon>
        <taxon>Erysipelotrichales</taxon>
        <taxon>Erysipelotrichaceae</taxon>
        <taxon>Holdemania</taxon>
    </lineage>
</organism>
<evidence type="ECO:0000313" key="3">
    <source>
        <dbReference type="Proteomes" id="UP000433575"/>
    </source>
</evidence>
<comment type="caution">
    <text evidence="1">The sequence shown here is derived from an EMBL/GenBank/DDBJ whole genome shotgun (WGS) entry which is preliminary data.</text>
</comment>
<evidence type="ECO:0000313" key="4">
    <source>
        <dbReference type="Proteomes" id="UP000480929"/>
    </source>
</evidence>